<evidence type="ECO:0000313" key="1">
    <source>
        <dbReference type="EMBL" id="KKZ72519.1"/>
    </source>
</evidence>
<accession>A0A2P2GNS4</accession>
<name>A0A2P2GNS4_STREW</name>
<dbReference type="AlphaFoldDB" id="A0A2P2GNS4"/>
<gene>
    <name evidence="1" type="ORF">VO63_18265</name>
</gene>
<dbReference type="RefSeq" id="WP_046908914.1">
    <property type="nucleotide sequence ID" value="NZ_BAAAXG010000026.1"/>
</dbReference>
<evidence type="ECO:0000313" key="2">
    <source>
        <dbReference type="Proteomes" id="UP000265325"/>
    </source>
</evidence>
<evidence type="ECO:0008006" key="3">
    <source>
        <dbReference type="Google" id="ProtNLM"/>
    </source>
</evidence>
<protein>
    <recommendedName>
        <fullName evidence="3">Barstar (barnase inhibitor) domain-containing protein</fullName>
    </recommendedName>
</protein>
<sequence>MPNPKYALLSGADVLALCADVDGLFADPAPPARARYELRGCEPRGPLARAVTQAVVEGTAPQGELLVRTADGVSRLLDVRVLGIRGDVVTVEARTPPLRERDRRDAVDCANLIRVSPEEPEEATHTEVTFLGCSPRGALRGAVESGGPALPGPVTYERLARAGTAASGTRGARITGWAPSEGDAHARAGLLDLTVLVDRRDLRPPAVADIWELWWGCRPEEPGTWARFPSGTRGAWLEQARRRSEVPDPPADTYHLDGTHVVDADSFWCALGEAFLGPGGYLAEDLDQLHPPFEPGTTLVWHDAHVARTCLGVLPRTRNRPPTFEEIVVALACSGVTVEFA</sequence>
<organism evidence="1 2">
    <name type="scientific">Streptomyces showdoensis</name>
    <dbReference type="NCBI Taxonomy" id="68268"/>
    <lineage>
        <taxon>Bacteria</taxon>
        <taxon>Bacillati</taxon>
        <taxon>Actinomycetota</taxon>
        <taxon>Actinomycetes</taxon>
        <taxon>Kitasatosporales</taxon>
        <taxon>Streptomycetaceae</taxon>
        <taxon>Streptomyces</taxon>
    </lineage>
</organism>
<dbReference type="EMBL" id="LAQS01000026">
    <property type="protein sequence ID" value="KKZ72519.1"/>
    <property type="molecule type" value="Genomic_DNA"/>
</dbReference>
<dbReference type="Proteomes" id="UP000265325">
    <property type="component" value="Unassembled WGS sequence"/>
</dbReference>
<proteinExistence type="predicted"/>
<comment type="caution">
    <text evidence="1">The sequence shown here is derived from an EMBL/GenBank/DDBJ whole genome shotgun (WGS) entry which is preliminary data.</text>
</comment>
<dbReference type="OrthoDB" id="8859549at2"/>
<keyword evidence="2" id="KW-1185">Reference proteome</keyword>
<reference evidence="1 2" key="1">
    <citation type="submission" date="2015-05" db="EMBL/GenBank/DDBJ databases">
        <title>Draft Genome assembly of Streptomyces showdoensis.</title>
        <authorList>
            <person name="Thapa K.K."/>
            <person name="Metsa-Ketela M."/>
        </authorList>
    </citation>
    <scope>NUCLEOTIDE SEQUENCE [LARGE SCALE GENOMIC DNA]</scope>
    <source>
        <strain evidence="1 2">ATCC 15227</strain>
    </source>
</reference>